<comment type="caution">
    <text evidence="4">The sequence shown here is derived from an EMBL/GenBank/DDBJ whole genome shotgun (WGS) entry which is preliminary data.</text>
</comment>
<dbReference type="AlphaFoldDB" id="A0A811LTI3"/>
<evidence type="ECO:0000256" key="1">
    <source>
        <dbReference type="ARBA" id="ARBA00022443"/>
    </source>
</evidence>
<keyword evidence="5" id="KW-1185">Reference proteome</keyword>
<dbReference type="OrthoDB" id="10255964at2759"/>
<protein>
    <recommendedName>
        <fullName evidence="3">SH3 domain-containing protein</fullName>
    </recommendedName>
</protein>
<reference evidence="4" key="1">
    <citation type="submission" date="2020-09" db="EMBL/GenBank/DDBJ databases">
        <authorList>
            <person name="Kikuchi T."/>
        </authorList>
    </citation>
    <scope>NUCLEOTIDE SEQUENCE</scope>
    <source>
        <strain evidence="4">SH1</strain>
    </source>
</reference>
<dbReference type="InterPro" id="IPR036028">
    <property type="entry name" value="SH3-like_dom_sf"/>
</dbReference>
<proteinExistence type="predicted"/>
<dbReference type="CDD" id="cd00174">
    <property type="entry name" value="SH3"/>
    <property type="match status" value="1"/>
</dbReference>
<dbReference type="Pfam" id="PF07653">
    <property type="entry name" value="SH3_2"/>
    <property type="match status" value="1"/>
</dbReference>
<dbReference type="Proteomes" id="UP000783686">
    <property type="component" value="Unassembled WGS sequence"/>
</dbReference>
<evidence type="ECO:0000313" key="4">
    <source>
        <dbReference type="EMBL" id="CAD5231279.1"/>
    </source>
</evidence>
<feature type="region of interest" description="Disordered" evidence="2">
    <location>
        <begin position="1"/>
        <end position="68"/>
    </location>
</feature>
<evidence type="ECO:0000313" key="5">
    <source>
        <dbReference type="Proteomes" id="UP000614601"/>
    </source>
</evidence>
<name>A0A811LTI3_9BILA</name>
<dbReference type="EMBL" id="CAJFDH010000006">
    <property type="protein sequence ID" value="CAD5231279.1"/>
    <property type="molecule type" value="Genomic_DNA"/>
</dbReference>
<feature type="compositionally biased region" description="Basic and acidic residues" evidence="2">
    <location>
        <begin position="55"/>
        <end position="68"/>
    </location>
</feature>
<feature type="domain" description="SH3" evidence="3">
    <location>
        <begin position="239"/>
        <end position="281"/>
    </location>
</feature>
<gene>
    <name evidence="4" type="ORF">BOKJ2_LOCUS14562</name>
</gene>
<dbReference type="EMBL" id="CAJFCW020000006">
    <property type="protein sequence ID" value="CAG9128648.1"/>
    <property type="molecule type" value="Genomic_DNA"/>
</dbReference>
<dbReference type="InterPro" id="IPR001452">
    <property type="entry name" value="SH3_domain"/>
</dbReference>
<organism evidence="4 5">
    <name type="scientific">Bursaphelenchus okinawaensis</name>
    <dbReference type="NCBI Taxonomy" id="465554"/>
    <lineage>
        <taxon>Eukaryota</taxon>
        <taxon>Metazoa</taxon>
        <taxon>Ecdysozoa</taxon>
        <taxon>Nematoda</taxon>
        <taxon>Chromadorea</taxon>
        <taxon>Rhabditida</taxon>
        <taxon>Tylenchina</taxon>
        <taxon>Tylenchomorpha</taxon>
        <taxon>Aphelenchoidea</taxon>
        <taxon>Aphelenchoididae</taxon>
        <taxon>Bursaphelenchus</taxon>
    </lineage>
</organism>
<evidence type="ECO:0000259" key="3">
    <source>
        <dbReference type="Pfam" id="PF07653"/>
    </source>
</evidence>
<sequence length="298" mass="34415">MFDSTERLPYIPPPDYSPLIKPVNSKNIYNKNSKPEKRVSIDAYDEFEPSTIPQSRDDHGQPHKYVPDIRPGRRYKVVHSYQPEPQFPPRDPQAVQQRVLQMLKEQGVPVLPFADQTIKEPIGPTKAYLKHLKNHQNFDTLKSFRSCDNCVLCKQIQGELVSIENKGRRPTSATRKPETSIINSKIYENPFYHEIANFEPIQVADQIHIRQPSNSSKLSVDVPVQARRTTFERTAKIRRDIRAQSHQQLNVFKGEFVKISQFDPNWSYCMNRHGQKGWVPTRDLNFATNSTSSSPMST</sequence>
<keyword evidence="1" id="KW-0728">SH3 domain</keyword>
<dbReference type="SUPFAM" id="SSF50044">
    <property type="entry name" value="SH3-domain"/>
    <property type="match status" value="1"/>
</dbReference>
<dbReference type="Gene3D" id="2.30.30.40">
    <property type="entry name" value="SH3 Domains"/>
    <property type="match status" value="1"/>
</dbReference>
<accession>A0A811LTI3</accession>
<dbReference type="Proteomes" id="UP000614601">
    <property type="component" value="Unassembled WGS sequence"/>
</dbReference>
<evidence type="ECO:0000256" key="2">
    <source>
        <dbReference type="SAM" id="MobiDB-lite"/>
    </source>
</evidence>